<evidence type="ECO:0000256" key="8">
    <source>
        <dbReference type="RuleBase" id="RU361238"/>
    </source>
</evidence>
<evidence type="ECO:0000313" key="10">
    <source>
        <dbReference type="Proteomes" id="UP000294847"/>
    </source>
</evidence>
<dbReference type="GO" id="GO:0046872">
    <property type="term" value="F:metal ion binding"/>
    <property type="evidence" value="ECO:0007669"/>
    <property type="project" value="UniProtKB-KW"/>
</dbReference>
<name>A0A4P7NV24_PYROR</name>
<protein>
    <recommendedName>
        <fullName evidence="8">Carboxylic ester hydrolase</fullName>
        <ecNumber evidence="8">3.1.1.-</ecNumber>
    </recommendedName>
</protein>
<keyword evidence="4" id="KW-0732">Signal</keyword>
<dbReference type="GO" id="GO:0030600">
    <property type="term" value="F:feruloyl esterase activity"/>
    <property type="evidence" value="ECO:0007669"/>
    <property type="project" value="UniProtKB-ARBA"/>
</dbReference>
<sequence length="569" mass="60813">MFPYCIPKYLSIANGFVLGSFLSSPIQGPYDQTVLGSIATTDAMTSSLCSPSSFPSLSLVGAEILSITATPVAETRNVVYGTIRTPVVPMQLDYCNVTVSYTHPGYDDLINVEAWLPSPEAWNERIWATGGGGFRAGRDPQGNYDSAMAMALSEGYATTSTDAGTEAGAAPTFGDWGLLSAGNLDVVRYGNFAGRSLEEQALLGRQAVAAYYGRAHRFSYFAGCSQGGRQGLTLAQKYPRLYDGIVASAPALSINAIVPQIHWPYQYMVETGRVARPCEVQAITEAAVAACDGFDGVEDGIVAEYERCAAEFDPFSVVGQPVDCVDGARTVTDASAAVVNATWDGVRSAQGKRLWAPVTPGTDLVGNGTRPISPGFDIVATDCSSGTCAAMQYPLGSGFFKNFLALDADLDLTKLSRDEFDRLVKFGSLDLTQWQANNPDLTDFQRAGGKIITPHGTADSLIPIGGMVDYYKQVGAVSPDVHDFYRFFEVPGLSHCYGGKAGVAVELMKQIRSWVEDGTKPDKSTYEALTKDGNVEDRLLCPYPQKATFDKECGDSAKAACWACVGQLA</sequence>
<dbReference type="AlphaFoldDB" id="A0A4P7NV24"/>
<dbReference type="PANTHER" id="PTHR33938:SF13">
    <property type="entry name" value="CARBOXYLIC ESTER HYDROLASE"/>
    <property type="match status" value="1"/>
</dbReference>
<reference evidence="9 10" key="1">
    <citation type="journal article" date="2019" name="Mol. Biol. Evol.">
        <title>Blast fungal genomes show frequent chromosomal changes, gene gains and losses, and effector gene turnover.</title>
        <authorList>
            <person name="Gomez Luciano L.B."/>
            <person name="Jason Tsai I."/>
            <person name="Chuma I."/>
            <person name="Tosa Y."/>
            <person name="Chen Y.H."/>
            <person name="Li J.Y."/>
            <person name="Li M.Y."/>
            <person name="Jade Lu M.Y."/>
            <person name="Nakayashiki H."/>
            <person name="Li W.H."/>
        </authorList>
    </citation>
    <scope>NUCLEOTIDE SEQUENCE [LARGE SCALE GENOMIC DNA]</scope>
    <source>
        <strain evidence="9">MZ5-1-6</strain>
    </source>
</reference>
<evidence type="ECO:0000256" key="6">
    <source>
        <dbReference type="ARBA" id="ARBA00022837"/>
    </source>
</evidence>
<evidence type="ECO:0000256" key="2">
    <source>
        <dbReference type="ARBA" id="ARBA00022487"/>
    </source>
</evidence>
<accession>A0A4P7NV24</accession>
<comment type="similarity">
    <text evidence="1 8">Belongs to the tannase family.</text>
</comment>
<keyword evidence="6" id="KW-0106">Calcium</keyword>
<evidence type="ECO:0000313" key="9">
    <source>
        <dbReference type="EMBL" id="QBZ66444.1"/>
    </source>
</evidence>
<keyword evidence="7" id="KW-1015">Disulfide bond</keyword>
<dbReference type="Gene3D" id="3.40.50.1820">
    <property type="entry name" value="alpha/beta hydrolase"/>
    <property type="match status" value="1"/>
</dbReference>
<evidence type="ECO:0000256" key="4">
    <source>
        <dbReference type="ARBA" id="ARBA00022729"/>
    </source>
</evidence>
<dbReference type="EC" id="3.1.1.-" evidence="8"/>
<dbReference type="Pfam" id="PF07519">
    <property type="entry name" value="Tannase"/>
    <property type="match status" value="1"/>
</dbReference>
<proteinExistence type="inferred from homology"/>
<dbReference type="InterPro" id="IPR029058">
    <property type="entry name" value="AB_hydrolase_fold"/>
</dbReference>
<gene>
    <name evidence="9" type="ORF">PoMZ_13421</name>
</gene>
<dbReference type="Proteomes" id="UP000294847">
    <property type="component" value="Chromosome 7"/>
</dbReference>
<dbReference type="InterPro" id="IPR011118">
    <property type="entry name" value="Tannase/feruloyl_esterase"/>
</dbReference>
<evidence type="ECO:0000256" key="7">
    <source>
        <dbReference type="ARBA" id="ARBA00023157"/>
    </source>
</evidence>
<evidence type="ECO:0000256" key="3">
    <source>
        <dbReference type="ARBA" id="ARBA00022723"/>
    </source>
</evidence>
<dbReference type="PANTHER" id="PTHR33938">
    <property type="entry name" value="FERULOYL ESTERASE B-RELATED"/>
    <property type="match status" value="1"/>
</dbReference>
<keyword evidence="3" id="KW-0479">Metal-binding</keyword>
<keyword evidence="2" id="KW-0719">Serine esterase</keyword>
<organism evidence="9 10">
    <name type="scientific">Pyricularia oryzae</name>
    <name type="common">Rice blast fungus</name>
    <name type="synonym">Magnaporthe oryzae</name>
    <dbReference type="NCBI Taxonomy" id="318829"/>
    <lineage>
        <taxon>Eukaryota</taxon>
        <taxon>Fungi</taxon>
        <taxon>Dikarya</taxon>
        <taxon>Ascomycota</taxon>
        <taxon>Pezizomycotina</taxon>
        <taxon>Sordariomycetes</taxon>
        <taxon>Sordariomycetidae</taxon>
        <taxon>Magnaporthales</taxon>
        <taxon>Pyriculariaceae</taxon>
        <taxon>Pyricularia</taxon>
    </lineage>
</organism>
<evidence type="ECO:0000256" key="1">
    <source>
        <dbReference type="ARBA" id="ARBA00006249"/>
    </source>
</evidence>
<dbReference type="SUPFAM" id="SSF53474">
    <property type="entry name" value="alpha/beta-Hydrolases"/>
    <property type="match status" value="1"/>
</dbReference>
<evidence type="ECO:0000256" key="5">
    <source>
        <dbReference type="ARBA" id="ARBA00022801"/>
    </source>
</evidence>
<dbReference type="EMBL" id="CP034210">
    <property type="protein sequence ID" value="QBZ66444.1"/>
    <property type="molecule type" value="Genomic_DNA"/>
</dbReference>
<keyword evidence="5 8" id="KW-0378">Hydrolase</keyword>